<keyword evidence="1" id="KW-0472">Membrane</keyword>
<sequence length="189" mass="22143">MNSTYKMFAVNEKIILYILFLIVLQFFYIFPTALYADFYRFVSPCDRWQSAYFDYIPFFVVGVVSASLWQTFSMWLGVKLRIGIFWIASLYLVFKMYGTYEILKGNILSSCKVPTEYMHGILWPYDLQAFILWGPDIISCVIFIAVFIACSKRSYWIPTLAAIAAFVAQCVILVLLWEYVRGLIYFLLQ</sequence>
<evidence type="ECO:0000256" key="1">
    <source>
        <dbReference type="SAM" id="Phobius"/>
    </source>
</evidence>
<proteinExistence type="predicted"/>
<organism evidence="2 3">
    <name type="scientific">Rothia mucilaginosa</name>
    <dbReference type="NCBI Taxonomy" id="43675"/>
    <lineage>
        <taxon>Bacteria</taxon>
        <taxon>Bacillati</taxon>
        <taxon>Actinomycetota</taxon>
        <taxon>Actinomycetes</taxon>
        <taxon>Micrococcales</taxon>
        <taxon>Micrococcaceae</taxon>
        <taxon>Rothia</taxon>
    </lineage>
</organism>
<feature type="transmembrane region" description="Helical" evidence="1">
    <location>
        <begin position="83"/>
        <end position="100"/>
    </location>
</feature>
<dbReference type="EMBL" id="CP023510">
    <property type="protein sequence ID" value="ATF63047.1"/>
    <property type="molecule type" value="Genomic_DNA"/>
</dbReference>
<feature type="transmembrane region" description="Helical" evidence="1">
    <location>
        <begin position="55"/>
        <end position="76"/>
    </location>
</feature>
<keyword evidence="1" id="KW-1133">Transmembrane helix</keyword>
<dbReference type="RefSeq" id="WP_070541692.1">
    <property type="nucleotide sequence ID" value="NZ_CP023510.1"/>
</dbReference>
<keyword evidence="1" id="KW-0812">Transmembrane</keyword>
<reference evidence="3" key="1">
    <citation type="submission" date="2017-09" db="EMBL/GenBank/DDBJ databases">
        <title>FDA dAtabase for Regulatory Grade micrObial Sequences (FDA-ARGOS): Supporting development and validation of Infectious Disease Dx tests.</title>
        <authorList>
            <person name="Minogue T."/>
            <person name="Wolcott M."/>
            <person name="Wasieloski L."/>
            <person name="Aguilar W."/>
            <person name="Moore D."/>
            <person name="Tallon L."/>
            <person name="Sadzewicz L."/>
            <person name="Ott S."/>
            <person name="Zhao X."/>
            <person name="Nagaraj S."/>
            <person name="Vavikolanu K."/>
            <person name="Aluvathingal J."/>
            <person name="Nadendla S."/>
            <person name="Sichtig H."/>
        </authorList>
    </citation>
    <scope>NUCLEOTIDE SEQUENCE [LARGE SCALE GENOMIC DNA]</scope>
    <source>
        <strain evidence="3">FDAARGOS_369</strain>
    </source>
</reference>
<feature type="transmembrane region" description="Helical" evidence="1">
    <location>
        <begin position="14"/>
        <end position="35"/>
    </location>
</feature>
<protein>
    <submittedName>
        <fullName evidence="2">Uncharacterized protein</fullName>
    </submittedName>
</protein>
<name>A0A291DF74_9MICC</name>
<evidence type="ECO:0000313" key="3">
    <source>
        <dbReference type="Proteomes" id="UP000218628"/>
    </source>
</evidence>
<evidence type="ECO:0000313" key="2">
    <source>
        <dbReference type="EMBL" id="ATF63047.1"/>
    </source>
</evidence>
<gene>
    <name evidence="2" type="ORF">CO690_04885</name>
</gene>
<dbReference type="AlphaFoldDB" id="A0A291DF74"/>
<feature type="transmembrane region" description="Helical" evidence="1">
    <location>
        <begin position="155"/>
        <end position="177"/>
    </location>
</feature>
<dbReference type="Proteomes" id="UP000218628">
    <property type="component" value="Chromosome"/>
</dbReference>
<feature type="transmembrane region" description="Helical" evidence="1">
    <location>
        <begin position="127"/>
        <end position="148"/>
    </location>
</feature>
<accession>A0A291DF74</accession>